<protein>
    <submittedName>
        <fullName evidence="2">Metallophosphoesterase family protein</fullName>
    </submittedName>
</protein>
<evidence type="ECO:0000259" key="1">
    <source>
        <dbReference type="Pfam" id="PF00149"/>
    </source>
</evidence>
<feature type="domain" description="Calcineurin-like phosphoesterase" evidence="1">
    <location>
        <begin position="42"/>
        <end position="232"/>
    </location>
</feature>
<dbReference type="PANTHER" id="PTHR42850">
    <property type="entry name" value="METALLOPHOSPHOESTERASE"/>
    <property type="match status" value="1"/>
</dbReference>
<accession>A0ABQ6P9B0</accession>
<organism evidence="2 3">
    <name type="scientific">Novosphingobium pituita</name>
    <dbReference type="NCBI Taxonomy" id="3056842"/>
    <lineage>
        <taxon>Bacteria</taxon>
        <taxon>Pseudomonadati</taxon>
        <taxon>Pseudomonadota</taxon>
        <taxon>Alphaproteobacteria</taxon>
        <taxon>Sphingomonadales</taxon>
        <taxon>Sphingomonadaceae</taxon>
        <taxon>Novosphingobium</taxon>
    </lineage>
</organism>
<dbReference type="RefSeq" id="WP_317975327.1">
    <property type="nucleotide sequence ID" value="NZ_BTFW01000001.1"/>
</dbReference>
<dbReference type="InterPro" id="IPR004843">
    <property type="entry name" value="Calcineurin-like_PHP"/>
</dbReference>
<dbReference type="Gene3D" id="3.60.21.10">
    <property type="match status" value="1"/>
</dbReference>
<name>A0ABQ6P9B0_9SPHN</name>
<keyword evidence="3" id="KW-1185">Reference proteome</keyword>
<reference evidence="2 3" key="1">
    <citation type="submission" date="2023-06" db="EMBL/GenBank/DDBJ databases">
        <title>Draft genome sequence of Novosphingobium sp. strain IK01.</title>
        <authorList>
            <person name="Hatamoto M."/>
            <person name="Ikarashi T."/>
            <person name="Yamaguchi T."/>
        </authorList>
    </citation>
    <scope>NUCLEOTIDE SEQUENCE [LARGE SCALE GENOMIC DNA]</scope>
    <source>
        <strain evidence="2 3">IK01</strain>
    </source>
</reference>
<dbReference type="SUPFAM" id="SSF56300">
    <property type="entry name" value="Metallo-dependent phosphatases"/>
    <property type="match status" value="1"/>
</dbReference>
<comment type="caution">
    <text evidence="2">The sequence shown here is derived from an EMBL/GenBank/DDBJ whole genome shotgun (WGS) entry which is preliminary data.</text>
</comment>
<evidence type="ECO:0000313" key="3">
    <source>
        <dbReference type="Proteomes" id="UP001187221"/>
    </source>
</evidence>
<gene>
    <name evidence="2" type="ORF">NUTIK01_24420</name>
</gene>
<dbReference type="Pfam" id="PF00149">
    <property type="entry name" value="Metallophos"/>
    <property type="match status" value="1"/>
</dbReference>
<dbReference type="EMBL" id="BTFW01000001">
    <property type="protein sequence ID" value="GMM61665.1"/>
    <property type="molecule type" value="Genomic_DNA"/>
</dbReference>
<evidence type="ECO:0000313" key="2">
    <source>
        <dbReference type="EMBL" id="GMM61665.1"/>
    </source>
</evidence>
<dbReference type="PANTHER" id="PTHR42850:SF4">
    <property type="entry name" value="ZINC-DEPENDENT ENDOPOLYPHOSPHATASE"/>
    <property type="match status" value="1"/>
</dbReference>
<dbReference type="InterPro" id="IPR029052">
    <property type="entry name" value="Metallo-depent_PP-like"/>
</dbReference>
<dbReference type="Proteomes" id="UP001187221">
    <property type="component" value="Unassembled WGS sequence"/>
</dbReference>
<dbReference type="InterPro" id="IPR050126">
    <property type="entry name" value="Ap4A_hydrolase"/>
</dbReference>
<proteinExistence type="predicted"/>
<sequence length="278" mass="30562">MQPYIPVDDCCALRMLKKLKSLFSGSHPAASAIVPHIPEGERVYAVGDIHGRLDLFEQLIARIEADDLARGPARTCVVLLGDLIDRGENSAGVIARARNWARQRPLRILAGNHEEMFLDSFDSDEVLRHFLRHGGRETLLSYGLDPHDYARMTLEDLREAMPVLVPAEDIAFVRAMEDQVRIGDYLFVHAGIRPGVALEAQATSDLRWIRGEFLGSSTPRDFAVVHGHTITPEAEILPLRIGIDTGAYASGRLTAVGLEGAGRWVLGICGEPREDVAA</sequence>